<keyword evidence="4 7" id="KW-0812">Transmembrane</keyword>
<dbReference type="AlphaFoldDB" id="A0A2M8VZY3"/>
<evidence type="ECO:0000256" key="1">
    <source>
        <dbReference type="ARBA" id="ARBA00004162"/>
    </source>
</evidence>
<keyword evidence="7" id="KW-0653">Protein transport</keyword>
<accession>A0A2M8VZY3</accession>
<reference evidence="9 10" key="1">
    <citation type="submission" date="2017-11" db="EMBL/GenBank/DDBJ databases">
        <title>Genomic Encyclopedia of Archaeal and Bacterial Type Strains, Phase II (KMG-II): From Individual Species to Whole Genera.</title>
        <authorList>
            <person name="Goeker M."/>
        </authorList>
    </citation>
    <scope>NUCLEOTIDE SEQUENCE [LARGE SCALE GENOMIC DNA]</scope>
    <source>
        <strain evidence="9 10">DSM 29128</strain>
    </source>
</reference>
<evidence type="ECO:0000256" key="6">
    <source>
        <dbReference type="ARBA" id="ARBA00023136"/>
    </source>
</evidence>
<comment type="similarity">
    <text evidence="2 7">Belongs to the ExbD/TolR family.</text>
</comment>
<dbReference type="EMBL" id="PGTY01000005">
    <property type="protein sequence ID" value="PJI84232.1"/>
    <property type="molecule type" value="Genomic_DNA"/>
</dbReference>
<keyword evidence="3" id="KW-1003">Cell membrane</keyword>
<feature type="transmembrane region" description="Helical" evidence="8">
    <location>
        <begin position="21"/>
        <end position="40"/>
    </location>
</feature>
<name>A0A2M8VZY3_9RHOB</name>
<dbReference type="GO" id="GO:0022857">
    <property type="term" value="F:transmembrane transporter activity"/>
    <property type="evidence" value="ECO:0007669"/>
    <property type="project" value="InterPro"/>
</dbReference>
<dbReference type="GO" id="GO:0015031">
    <property type="term" value="P:protein transport"/>
    <property type="evidence" value="ECO:0007669"/>
    <property type="project" value="UniProtKB-KW"/>
</dbReference>
<dbReference type="InterPro" id="IPR003400">
    <property type="entry name" value="ExbD"/>
</dbReference>
<keyword evidence="5 8" id="KW-1133">Transmembrane helix</keyword>
<keyword evidence="6 8" id="KW-0472">Membrane</keyword>
<keyword evidence="10" id="KW-1185">Reference proteome</keyword>
<comment type="subcellular location">
    <subcellularLocation>
        <location evidence="1">Cell membrane</location>
        <topology evidence="1">Single-pass membrane protein</topology>
    </subcellularLocation>
    <subcellularLocation>
        <location evidence="7">Cell membrane</location>
        <topology evidence="7">Single-pass type II membrane protein</topology>
    </subcellularLocation>
</comment>
<organism evidence="9 10">
    <name type="scientific">Yoonia maricola</name>
    <dbReference type="NCBI Taxonomy" id="420999"/>
    <lineage>
        <taxon>Bacteria</taxon>
        <taxon>Pseudomonadati</taxon>
        <taxon>Pseudomonadota</taxon>
        <taxon>Alphaproteobacteria</taxon>
        <taxon>Rhodobacterales</taxon>
        <taxon>Paracoccaceae</taxon>
        <taxon>Yoonia</taxon>
    </lineage>
</organism>
<comment type="caution">
    <text evidence="9">The sequence shown here is derived from an EMBL/GenBank/DDBJ whole genome shotgun (WGS) entry which is preliminary data.</text>
</comment>
<dbReference type="RefSeq" id="WP_100369714.1">
    <property type="nucleotide sequence ID" value="NZ_PGTY01000005.1"/>
</dbReference>
<proteinExistence type="inferred from homology"/>
<dbReference type="OrthoDB" id="7868787at2"/>
<protein>
    <submittedName>
        <fullName evidence="9">Biopolymer transport protein ExbD</fullName>
    </submittedName>
</protein>
<evidence type="ECO:0000256" key="2">
    <source>
        <dbReference type="ARBA" id="ARBA00005811"/>
    </source>
</evidence>
<evidence type="ECO:0000256" key="5">
    <source>
        <dbReference type="ARBA" id="ARBA00022989"/>
    </source>
</evidence>
<evidence type="ECO:0000256" key="8">
    <source>
        <dbReference type="SAM" id="Phobius"/>
    </source>
</evidence>
<sequence>MSLERSKLPPARQRIQIDSSLAIVNIVLLLIFFFLTTGSMSNSASIPVQLPDTSELPLDLLPQPLLSVDADGAMMLNGEPIAPGTLAAAMIDEPTIHLLADRNANAGALLDMLAAEELIAVEVRMVTLHRVQQDGT</sequence>
<evidence type="ECO:0000313" key="10">
    <source>
        <dbReference type="Proteomes" id="UP000228531"/>
    </source>
</evidence>
<dbReference type="GO" id="GO:0005886">
    <property type="term" value="C:plasma membrane"/>
    <property type="evidence" value="ECO:0007669"/>
    <property type="project" value="UniProtKB-SubCell"/>
</dbReference>
<evidence type="ECO:0000313" key="9">
    <source>
        <dbReference type="EMBL" id="PJI84232.1"/>
    </source>
</evidence>
<evidence type="ECO:0000256" key="4">
    <source>
        <dbReference type="ARBA" id="ARBA00022692"/>
    </source>
</evidence>
<gene>
    <name evidence="9" type="ORF">BC777_3772</name>
</gene>
<keyword evidence="7" id="KW-0813">Transport</keyword>
<dbReference type="Pfam" id="PF02472">
    <property type="entry name" value="ExbD"/>
    <property type="match status" value="1"/>
</dbReference>
<evidence type="ECO:0000256" key="3">
    <source>
        <dbReference type="ARBA" id="ARBA00022475"/>
    </source>
</evidence>
<dbReference type="Proteomes" id="UP000228531">
    <property type="component" value="Unassembled WGS sequence"/>
</dbReference>
<evidence type="ECO:0000256" key="7">
    <source>
        <dbReference type="RuleBase" id="RU003879"/>
    </source>
</evidence>